<evidence type="ECO:0000256" key="7">
    <source>
        <dbReference type="SAM" id="Phobius"/>
    </source>
</evidence>
<feature type="transmembrane region" description="Helical" evidence="7">
    <location>
        <begin position="147"/>
        <end position="171"/>
    </location>
</feature>
<evidence type="ECO:0000313" key="9">
    <source>
        <dbReference type="Proteomes" id="UP000183772"/>
    </source>
</evidence>
<dbReference type="AlphaFoldDB" id="A0AAX2DDR6"/>
<feature type="transmembrane region" description="Helical" evidence="7">
    <location>
        <begin position="263"/>
        <end position="288"/>
    </location>
</feature>
<name>A0AAX2DDR6_9PSED</name>
<dbReference type="GO" id="GO:0005886">
    <property type="term" value="C:plasma membrane"/>
    <property type="evidence" value="ECO:0007669"/>
    <property type="project" value="UniProtKB-SubCell"/>
</dbReference>
<keyword evidence="9" id="KW-1185">Reference proteome</keyword>
<dbReference type="EMBL" id="LT629790">
    <property type="protein sequence ID" value="SDU58542.1"/>
    <property type="molecule type" value="Genomic_DNA"/>
</dbReference>
<feature type="transmembrane region" description="Helical" evidence="7">
    <location>
        <begin position="348"/>
        <end position="366"/>
    </location>
</feature>
<proteinExistence type="predicted"/>
<feature type="region of interest" description="Disordered" evidence="6">
    <location>
        <begin position="1"/>
        <end position="43"/>
    </location>
</feature>
<feature type="transmembrane region" description="Helical" evidence="7">
    <location>
        <begin position="434"/>
        <end position="458"/>
    </location>
</feature>
<dbReference type="Proteomes" id="UP000183772">
    <property type="component" value="Chromosome I"/>
</dbReference>
<sequence length="482" mass="49888">MKIDTGSATSAPRTGRELAREASTQSPLMSADPPPSRAGSLPQGARELRPWLWAWLGQVASTLGSALAAFSLGIWLLQQQASVTDYAWVIALSALPGLLLAPLAGWLVDRCEARAILLGVECCSGLAALVLWWLFDQGALDRGQVYAFAAVNSSALVVRMLVCQAAIPRLLHSPHAIGRANGLMQLMVGLPQLLAPTLAALLLGAVGVPGVLLLDVGAVLFSAGILTWLALVASALRISGTGRAAPIDGTPTVLAVLRARPALWALLAYLALEHLMLGLASALMSPLVMERHSVLVLGTVMTCGGLGMLAGSLWVLARPPVRLIRTVLLADLLLGASVLGIGVSDSPVLLYAAAFVAFGCFSLSTSSDQSFWQRSLPAEVLGRVLSTRQMVCLLAMPIGALGAGTLADAWTIPLLSAPGDWQASLAPVLGSGKIGGLSLLFAIAGFLYVLLACLGLLITPLRRLAPGWAGVPAPFAPDAGAC</sequence>
<evidence type="ECO:0000256" key="1">
    <source>
        <dbReference type="ARBA" id="ARBA00004651"/>
    </source>
</evidence>
<dbReference type="InterPro" id="IPR036259">
    <property type="entry name" value="MFS_trans_sf"/>
</dbReference>
<feature type="transmembrane region" description="Helical" evidence="7">
    <location>
        <begin position="52"/>
        <end position="74"/>
    </location>
</feature>
<evidence type="ECO:0000256" key="2">
    <source>
        <dbReference type="ARBA" id="ARBA00022475"/>
    </source>
</evidence>
<accession>A0AAX2DDR6</accession>
<protein>
    <submittedName>
        <fullName evidence="8">Major Facilitator Superfamily protein</fullName>
    </submittedName>
</protein>
<dbReference type="InterPro" id="IPR011701">
    <property type="entry name" value="MFS"/>
</dbReference>
<dbReference type="GO" id="GO:0022857">
    <property type="term" value="F:transmembrane transporter activity"/>
    <property type="evidence" value="ECO:0007669"/>
    <property type="project" value="InterPro"/>
</dbReference>
<feature type="transmembrane region" description="Helical" evidence="7">
    <location>
        <begin position="86"/>
        <end position="108"/>
    </location>
</feature>
<feature type="transmembrane region" description="Helical" evidence="7">
    <location>
        <begin position="294"/>
        <end position="316"/>
    </location>
</feature>
<feature type="transmembrane region" description="Helical" evidence="7">
    <location>
        <begin position="391"/>
        <end position="414"/>
    </location>
</feature>
<feature type="transmembrane region" description="Helical" evidence="7">
    <location>
        <begin position="183"/>
        <end position="206"/>
    </location>
</feature>
<evidence type="ECO:0000256" key="3">
    <source>
        <dbReference type="ARBA" id="ARBA00022692"/>
    </source>
</evidence>
<keyword evidence="4 7" id="KW-1133">Transmembrane helix</keyword>
<evidence type="ECO:0000256" key="5">
    <source>
        <dbReference type="ARBA" id="ARBA00023136"/>
    </source>
</evidence>
<dbReference type="Gene3D" id="1.20.1250.20">
    <property type="entry name" value="MFS general substrate transporter like domains"/>
    <property type="match status" value="1"/>
</dbReference>
<evidence type="ECO:0000313" key="8">
    <source>
        <dbReference type="EMBL" id="SDU58542.1"/>
    </source>
</evidence>
<feature type="transmembrane region" description="Helical" evidence="7">
    <location>
        <begin position="115"/>
        <end position="135"/>
    </location>
</feature>
<organism evidence="8 9">
    <name type="scientific">Pseudomonas mediterranea</name>
    <dbReference type="NCBI Taxonomy" id="183795"/>
    <lineage>
        <taxon>Bacteria</taxon>
        <taxon>Pseudomonadati</taxon>
        <taxon>Pseudomonadota</taxon>
        <taxon>Gammaproteobacteria</taxon>
        <taxon>Pseudomonadales</taxon>
        <taxon>Pseudomonadaceae</taxon>
        <taxon>Pseudomonas</taxon>
    </lineage>
</organism>
<evidence type="ECO:0000256" key="6">
    <source>
        <dbReference type="SAM" id="MobiDB-lite"/>
    </source>
</evidence>
<dbReference type="Pfam" id="PF07690">
    <property type="entry name" value="MFS_1"/>
    <property type="match status" value="1"/>
</dbReference>
<feature type="transmembrane region" description="Helical" evidence="7">
    <location>
        <begin position="212"/>
        <end position="233"/>
    </location>
</feature>
<dbReference type="PANTHER" id="PTHR23513:SF11">
    <property type="entry name" value="STAPHYLOFERRIN A TRANSPORTER"/>
    <property type="match status" value="1"/>
</dbReference>
<keyword evidence="2" id="KW-1003">Cell membrane</keyword>
<dbReference type="PANTHER" id="PTHR23513">
    <property type="entry name" value="INTEGRAL MEMBRANE EFFLUX PROTEIN-RELATED"/>
    <property type="match status" value="1"/>
</dbReference>
<comment type="subcellular location">
    <subcellularLocation>
        <location evidence="1">Cell membrane</location>
        <topology evidence="1">Multi-pass membrane protein</topology>
    </subcellularLocation>
</comment>
<reference evidence="8 9" key="1">
    <citation type="submission" date="2016-10" db="EMBL/GenBank/DDBJ databases">
        <authorList>
            <person name="Varghese N."/>
            <person name="Submissions S."/>
        </authorList>
    </citation>
    <scope>NUCLEOTIDE SEQUENCE [LARGE SCALE GENOMIC DNA]</scope>
    <source>
        <strain evidence="8 9">DSM 16733</strain>
    </source>
</reference>
<dbReference type="SUPFAM" id="SSF103473">
    <property type="entry name" value="MFS general substrate transporter"/>
    <property type="match status" value="1"/>
</dbReference>
<keyword evidence="3 7" id="KW-0812">Transmembrane</keyword>
<feature type="compositionally biased region" description="Polar residues" evidence="6">
    <location>
        <begin position="1"/>
        <end position="12"/>
    </location>
</feature>
<dbReference type="CDD" id="cd06173">
    <property type="entry name" value="MFS_MefA_like"/>
    <property type="match status" value="1"/>
</dbReference>
<evidence type="ECO:0000256" key="4">
    <source>
        <dbReference type="ARBA" id="ARBA00022989"/>
    </source>
</evidence>
<keyword evidence="5 7" id="KW-0472">Membrane</keyword>
<gene>
    <name evidence="8" type="ORF">SAMN05216476_3384</name>
</gene>
<feature type="transmembrane region" description="Helical" evidence="7">
    <location>
        <begin position="323"/>
        <end position="342"/>
    </location>
</feature>